<dbReference type="Gene3D" id="1.10.287.110">
    <property type="entry name" value="DnaJ domain"/>
    <property type="match status" value="1"/>
</dbReference>
<dbReference type="RefSeq" id="XP_003287926.1">
    <property type="nucleotide sequence ID" value="XM_003287878.1"/>
</dbReference>
<dbReference type="VEuPathDB" id="AmoebaDB:DICPUDRAFT_152102"/>
<dbReference type="InterPro" id="IPR023395">
    <property type="entry name" value="MCP_dom_sf"/>
</dbReference>
<comment type="subcellular location">
    <subcellularLocation>
        <location evidence="1">Membrane</location>
    </subcellularLocation>
</comment>
<evidence type="ECO:0000256" key="1">
    <source>
        <dbReference type="ARBA" id="ARBA00004370"/>
    </source>
</evidence>
<evidence type="ECO:0000256" key="4">
    <source>
        <dbReference type="SAM" id="Phobius"/>
    </source>
</evidence>
<dbReference type="KEGG" id="dpp:DICPUDRAFT_152102"/>
<feature type="transmembrane region" description="Helical" evidence="4">
    <location>
        <begin position="158"/>
        <end position="179"/>
    </location>
</feature>
<sequence>MDGTTGGVEDAADDFLHFFDNEDPYKILRCNKGDSVETVTKKYKKLVSKVKAQEIVDKKELKRLEIAYRILTDQNYKELYDLSVSTPNLRNKLQQQHQQQQQQQQQQIPSIKKSLINSGLSLIAYGVNSTLIRVQANKSIVSSKEVAKEIYRKRGVGGFFRGIVFSVLVVPAETIRYALVDYTARGIFSLLRVKTKEYLIDLAHHVSRVVCLFPIYIAFDYILMAPLQMKTMDILKQTILKRENGYHNFFYYLGLSIASKILRDTVNQIGKYIYSVQQKHPKNASLYYLEMAYNNNITKALLHSVLCCPILCVRSQYPYSVINSISNGIKAKPLDLNPIQIAEQIYNQHGYSKFYNGFWLLFCSKLLTKMALFPIDSIHQIETIFE</sequence>
<dbReference type="EMBL" id="GL871056">
    <property type="protein sequence ID" value="EGC35555.1"/>
    <property type="molecule type" value="Genomic_DNA"/>
</dbReference>
<dbReference type="GeneID" id="10501256"/>
<evidence type="ECO:0000313" key="6">
    <source>
        <dbReference type="EMBL" id="EGC35555.1"/>
    </source>
</evidence>
<feature type="transmembrane region" description="Helical" evidence="4">
    <location>
        <begin position="206"/>
        <end position="227"/>
    </location>
</feature>
<name>F0ZKH5_DICPU</name>
<dbReference type="AlphaFoldDB" id="F0ZKH5"/>
<feature type="domain" description="J" evidence="5">
    <location>
        <begin position="23"/>
        <end position="84"/>
    </location>
</feature>
<evidence type="ECO:0000256" key="2">
    <source>
        <dbReference type="ARBA" id="ARBA00022692"/>
    </source>
</evidence>
<dbReference type="GO" id="GO:0016020">
    <property type="term" value="C:membrane"/>
    <property type="evidence" value="ECO:0007669"/>
    <property type="project" value="UniProtKB-SubCell"/>
</dbReference>
<dbReference type="PROSITE" id="PS50076">
    <property type="entry name" value="DNAJ_2"/>
    <property type="match status" value="1"/>
</dbReference>
<dbReference type="CDD" id="cd06257">
    <property type="entry name" value="DnaJ"/>
    <property type="match status" value="1"/>
</dbReference>
<proteinExistence type="predicted"/>
<keyword evidence="7" id="KW-1185">Reference proteome</keyword>
<dbReference type="InterPro" id="IPR036869">
    <property type="entry name" value="J_dom_sf"/>
</dbReference>
<evidence type="ECO:0000256" key="3">
    <source>
        <dbReference type="ARBA" id="ARBA00023136"/>
    </source>
</evidence>
<protein>
    <recommendedName>
        <fullName evidence="5">J domain-containing protein</fullName>
    </recommendedName>
</protein>
<dbReference type="OMA" id="YYLEMAY"/>
<dbReference type="Gene3D" id="1.50.40.10">
    <property type="entry name" value="Mitochondrial carrier domain"/>
    <property type="match status" value="1"/>
</dbReference>
<reference evidence="7" key="1">
    <citation type="journal article" date="2011" name="Genome Biol.">
        <title>Comparative genomics of the social amoebae Dictyostelium discoideum and Dictyostelium purpureum.</title>
        <authorList>
            <consortium name="US DOE Joint Genome Institute (JGI-PGF)"/>
            <person name="Sucgang R."/>
            <person name="Kuo A."/>
            <person name="Tian X."/>
            <person name="Salerno W."/>
            <person name="Parikh A."/>
            <person name="Feasley C.L."/>
            <person name="Dalin E."/>
            <person name="Tu H."/>
            <person name="Huang E."/>
            <person name="Barry K."/>
            <person name="Lindquist E."/>
            <person name="Shapiro H."/>
            <person name="Bruce D."/>
            <person name="Schmutz J."/>
            <person name="Salamov A."/>
            <person name="Fey P."/>
            <person name="Gaudet P."/>
            <person name="Anjard C."/>
            <person name="Babu M.M."/>
            <person name="Basu S."/>
            <person name="Bushmanova Y."/>
            <person name="van der Wel H."/>
            <person name="Katoh-Kurasawa M."/>
            <person name="Dinh C."/>
            <person name="Coutinho P.M."/>
            <person name="Saito T."/>
            <person name="Elias M."/>
            <person name="Schaap P."/>
            <person name="Kay R.R."/>
            <person name="Henrissat B."/>
            <person name="Eichinger L."/>
            <person name="Rivero F."/>
            <person name="Putnam N.H."/>
            <person name="West C.M."/>
            <person name="Loomis W.F."/>
            <person name="Chisholm R.L."/>
            <person name="Shaulsky G."/>
            <person name="Strassmann J.E."/>
            <person name="Queller D.C."/>
            <person name="Kuspa A."/>
            <person name="Grigoriev I.V."/>
        </authorList>
    </citation>
    <scope>NUCLEOTIDE SEQUENCE [LARGE SCALE GENOMIC DNA]</scope>
    <source>
        <strain evidence="7">QSDP1</strain>
    </source>
</reference>
<dbReference type="InterPro" id="IPR001623">
    <property type="entry name" value="DnaJ_domain"/>
</dbReference>
<keyword evidence="3 4" id="KW-0472">Membrane</keyword>
<dbReference type="OrthoDB" id="24165at2759"/>
<accession>F0ZKH5</accession>
<dbReference type="InParanoid" id="F0ZKH5"/>
<dbReference type="Proteomes" id="UP000001064">
    <property type="component" value="Unassembled WGS sequence"/>
</dbReference>
<organism evidence="6 7">
    <name type="scientific">Dictyostelium purpureum</name>
    <name type="common">Slime mold</name>
    <dbReference type="NCBI Taxonomy" id="5786"/>
    <lineage>
        <taxon>Eukaryota</taxon>
        <taxon>Amoebozoa</taxon>
        <taxon>Evosea</taxon>
        <taxon>Eumycetozoa</taxon>
        <taxon>Dictyostelia</taxon>
        <taxon>Dictyosteliales</taxon>
        <taxon>Dictyosteliaceae</taxon>
        <taxon>Dictyostelium</taxon>
    </lineage>
</organism>
<keyword evidence="2 4" id="KW-0812">Transmembrane</keyword>
<dbReference type="SUPFAM" id="SSF103506">
    <property type="entry name" value="Mitochondrial carrier"/>
    <property type="match status" value="1"/>
</dbReference>
<evidence type="ECO:0000313" key="7">
    <source>
        <dbReference type="Proteomes" id="UP000001064"/>
    </source>
</evidence>
<evidence type="ECO:0000259" key="5">
    <source>
        <dbReference type="PROSITE" id="PS50076"/>
    </source>
</evidence>
<dbReference type="SUPFAM" id="SSF46565">
    <property type="entry name" value="Chaperone J-domain"/>
    <property type="match status" value="1"/>
</dbReference>
<gene>
    <name evidence="6" type="ORF">DICPUDRAFT_152102</name>
</gene>
<keyword evidence="4" id="KW-1133">Transmembrane helix</keyword>